<evidence type="ECO:0000313" key="4">
    <source>
        <dbReference type="Proteomes" id="UP000663889"/>
    </source>
</evidence>
<feature type="transmembrane region" description="Helical" evidence="1">
    <location>
        <begin position="213"/>
        <end position="233"/>
    </location>
</feature>
<feature type="transmembrane region" description="Helical" evidence="1">
    <location>
        <begin position="106"/>
        <end position="125"/>
    </location>
</feature>
<sequence length="331" mass="38546">MIENQGSSISMLENKDLTSPIYEFQSFNSICEALQWKYVRARIPICWNKLLRSRYMLANLVYLIYSIGILIINFHPSFNEKSTNISSIKLTTLDQPVNMNPNINRYYIIFGILHLISAFLYWWAWRDRSWLDIIMIPEYLNHIEAGLYLWSAFWYSKQDTLGGYYTLAVHKIEMTAAIIEVVASFGWIMSWYLTYTRTLGRGFTFDDPDTVAYLTTTISSVIYIVYNIQINIYPEQYGTNILYKYGDILYFIGAWYYIFAGLRDENCLWFLPLAGQYGVAAGSVRVETKKLPKYGKSPILITDLCKRRQHEQFNNSDELNMAADPATIPSI</sequence>
<dbReference type="Proteomes" id="UP000663889">
    <property type="component" value="Unassembled WGS sequence"/>
</dbReference>
<organism evidence="2 4">
    <name type="scientific">Rotaria sordida</name>
    <dbReference type="NCBI Taxonomy" id="392033"/>
    <lineage>
        <taxon>Eukaryota</taxon>
        <taxon>Metazoa</taxon>
        <taxon>Spiralia</taxon>
        <taxon>Gnathifera</taxon>
        <taxon>Rotifera</taxon>
        <taxon>Eurotatoria</taxon>
        <taxon>Bdelloidea</taxon>
        <taxon>Philodinida</taxon>
        <taxon>Philodinidae</taxon>
        <taxon>Rotaria</taxon>
    </lineage>
</organism>
<evidence type="ECO:0000256" key="1">
    <source>
        <dbReference type="SAM" id="Phobius"/>
    </source>
</evidence>
<dbReference type="EMBL" id="CAJNOU010001659">
    <property type="protein sequence ID" value="CAF1235811.1"/>
    <property type="molecule type" value="Genomic_DNA"/>
</dbReference>
<dbReference type="EMBL" id="CAJOBE010006085">
    <property type="protein sequence ID" value="CAF3995488.1"/>
    <property type="molecule type" value="Genomic_DNA"/>
</dbReference>
<name>A0A814Z112_9BILA</name>
<dbReference type="AlphaFoldDB" id="A0A814Z112"/>
<feature type="transmembrane region" description="Helical" evidence="1">
    <location>
        <begin position="55"/>
        <end position="74"/>
    </location>
</feature>
<gene>
    <name evidence="3" type="ORF">FNK824_LOCUS25639</name>
    <name evidence="2" type="ORF">SEV965_LOCUS22947</name>
</gene>
<protein>
    <submittedName>
        <fullName evidence="2">Uncharacterized protein</fullName>
    </submittedName>
</protein>
<comment type="caution">
    <text evidence="2">The sequence shown here is derived from an EMBL/GenBank/DDBJ whole genome shotgun (WGS) entry which is preliminary data.</text>
</comment>
<accession>A0A814Z112</accession>
<proteinExistence type="predicted"/>
<dbReference type="Proteomes" id="UP000663874">
    <property type="component" value="Unassembled WGS sequence"/>
</dbReference>
<keyword evidence="1" id="KW-0812">Transmembrane</keyword>
<reference evidence="2" key="1">
    <citation type="submission" date="2021-02" db="EMBL/GenBank/DDBJ databases">
        <authorList>
            <person name="Nowell W R."/>
        </authorList>
    </citation>
    <scope>NUCLEOTIDE SEQUENCE</scope>
</reference>
<keyword evidence="1" id="KW-0472">Membrane</keyword>
<feature type="transmembrane region" description="Helical" evidence="1">
    <location>
        <begin position="245"/>
        <end position="262"/>
    </location>
</feature>
<evidence type="ECO:0000313" key="3">
    <source>
        <dbReference type="EMBL" id="CAF3995488.1"/>
    </source>
</evidence>
<feature type="transmembrane region" description="Helical" evidence="1">
    <location>
        <begin position="174"/>
        <end position="193"/>
    </location>
</feature>
<keyword evidence="1" id="KW-1133">Transmembrane helix</keyword>
<evidence type="ECO:0000313" key="2">
    <source>
        <dbReference type="EMBL" id="CAF1235811.1"/>
    </source>
</evidence>